<dbReference type="RefSeq" id="WP_180306171.1">
    <property type="nucleotide sequence ID" value="NZ_CP058952.1"/>
</dbReference>
<dbReference type="EMBL" id="CP058952">
    <property type="protein sequence ID" value="QLI82084.1"/>
    <property type="molecule type" value="Genomic_DNA"/>
</dbReference>
<evidence type="ECO:0000313" key="2">
    <source>
        <dbReference type="EMBL" id="QLI82084.1"/>
    </source>
</evidence>
<gene>
    <name evidence="2" type="ORF">HZU75_11410</name>
</gene>
<organism evidence="2 3">
    <name type="scientific">Chitinibacter fontanus</name>
    <dbReference type="NCBI Taxonomy" id="1737446"/>
    <lineage>
        <taxon>Bacteria</taxon>
        <taxon>Pseudomonadati</taxon>
        <taxon>Pseudomonadota</taxon>
        <taxon>Betaproteobacteria</taxon>
        <taxon>Neisseriales</taxon>
        <taxon>Chitinibacteraceae</taxon>
        <taxon>Chitinibacter</taxon>
    </lineage>
</organism>
<dbReference type="InterPro" id="IPR019494">
    <property type="entry name" value="FIST_C"/>
</dbReference>
<keyword evidence="3" id="KW-1185">Reference proteome</keyword>
<dbReference type="Proteomes" id="UP000510822">
    <property type="component" value="Chromosome"/>
</dbReference>
<reference evidence="2 3" key="1">
    <citation type="journal article" date="2016" name="Int. J. Syst. Evol. Microbiol.">
        <title>Chitinibacter fontanus sp. nov., isolated from a spring.</title>
        <authorList>
            <person name="Sheu S.Y."/>
            <person name="Li Y.S."/>
            <person name="Young C.C."/>
            <person name="Chen W.M."/>
        </authorList>
    </citation>
    <scope>NUCLEOTIDE SEQUENCE [LARGE SCALE GENOMIC DNA]</scope>
    <source>
        <strain evidence="2 3">STM-7</strain>
    </source>
</reference>
<dbReference type="SMART" id="SM01204">
    <property type="entry name" value="FIST_C"/>
    <property type="match status" value="1"/>
</dbReference>
<accession>A0A7D5ZFE4</accession>
<feature type="domain" description="FIST C-domain" evidence="1">
    <location>
        <begin position="177"/>
        <end position="321"/>
    </location>
</feature>
<evidence type="ECO:0000259" key="1">
    <source>
        <dbReference type="SMART" id="SM01204"/>
    </source>
</evidence>
<name>A0A7D5ZFE4_9NEIS</name>
<evidence type="ECO:0000313" key="3">
    <source>
        <dbReference type="Proteomes" id="UP000510822"/>
    </source>
</evidence>
<dbReference type="KEGG" id="cfon:HZU75_11410"/>
<dbReference type="AlphaFoldDB" id="A0A7D5ZFE4"/>
<protein>
    <submittedName>
        <fullName evidence="2">FIST C-terminal domain-containing protein</fullName>
    </submittedName>
</protein>
<proteinExistence type="predicted"/>
<sequence length="345" mass="36777">MKPASGYAFGPRASTQVAIAAVSSAMARGGITQAGKVFLFLSTHFHQQIDDCLRAVVVISGSMDVVGASAAGVFSEQEWSLDSPAAAALVLPANYPTQQRNSHLALAAPNAINQFWLNDGAIKFGAIAGDATGQGHYALWQAAQQRFSYIQIPLEARSIIVSEGTQILGPLHTITQSQGLMLETLDHHPALATLGPHLARFPQETLLAQIYPSTPSSQPSWVPVIGTDLERGSIMLAHELPLGAGLRWGHFNAKTASHELAQQIILSLAGKTQPKWALAFSSHRRAIAGDGISEPDWNVLRATLPDVPFAGFYGNGQIIPRTTGQGLIDKANRIVDNSVLLALFD</sequence>